<gene>
    <name evidence="1" type="ORF">IAC13_06275</name>
</gene>
<dbReference type="InterPro" id="IPR023214">
    <property type="entry name" value="HAD_sf"/>
</dbReference>
<dbReference type="AlphaFoldDB" id="A0A9D9I0F1"/>
<dbReference type="GO" id="GO:0016787">
    <property type="term" value="F:hydrolase activity"/>
    <property type="evidence" value="ECO:0007669"/>
    <property type="project" value="UniProtKB-KW"/>
</dbReference>
<dbReference type="Gene3D" id="3.40.50.1000">
    <property type="entry name" value="HAD superfamily/HAD-like"/>
    <property type="match status" value="1"/>
</dbReference>
<accession>A0A9D9I0F1</accession>
<evidence type="ECO:0000313" key="1">
    <source>
        <dbReference type="EMBL" id="MBO8463522.1"/>
    </source>
</evidence>
<evidence type="ECO:0000313" key="2">
    <source>
        <dbReference type="Proteomes" id="UP000823618"/>
    </source>
</evidence>
<keyword evidence="1" id="KW-0378">Hydrolase</keyword>
<dbReference type="InterPro" id="IPR036412">
    <property type="entry name" value="HAD-like_sf"/>
</dbReference>
<dbReference type="Pfam" id="PF13419">
    <property type="entry name" value="HAD_2"/>
    <property type="match status" value="1"/>
</dbReference>
<reference evidence="1" key="1">
    <citation type="submission" date="2020-10" db="EMBL/GenBank/DDBJ databases">
        <authorList>
            <person name="Gilroy R."/>
        </authorList>
    </citation>
    <scope>NUCLEOTIDE SEQUENCE</scope>
    <source>
        <strain evidence="1">E3-2379</strain>
    </source>
</reference>
<protein>
    <submittedName>
        <fullName evidence="1">HAD family hydrolase</fullName>
    </submittedName>
</protein>
<sequence length="278" mass="31804">MGYFDFKKEKDFLVCIDSDGCAMDTMNVKHFKCFGPEWIKQYGLEEVEEEGLAYWNEVNLFTKTRGINRFKGLALGLLWAREKGYEIEGLDEFVTWTKEANELSNPALMAYCQKTNNPCMENALLWSIHVNRSITELPKDDKPFEHVKDTMDFMCQQADLTAVSSANGEAVETEWTKHGLKEDCRVLLSQEAGSKAYCIGELLKLGYDKKNTLMVGDAPGDRDSAFKNGVWFFPIIVNKEGESWERLKNEAFPKLVEGTFDEAYQKELLDMFEKALDA</sequence>
<dbReference type="Proteomes" id="UP000823618">
    <property type="component" value="Unassembled WGS sequence"/>
</dbReference>
<reference evidence="1" key="2">
    <citation type="journal article" date="2021" name="PeerJ">
        <title>Extensive microbial diversity within the chicken gut microbiome revealed by metagenomics and culture.</title>
        <authorList>
            <person name="Gilroy R."/>
            <person name="Ravi A."/>
            <person name="Getino M."/>
            <person name="Pursley I."/>
            <person name="Horton D.L."/>
            <person name="Alikhan N.F."/>
            <person name="Baker D."/>
            <person name="Gharbi K."/>
            <person name="Hall N."/>
            <person name="Watson M."/>
            <person name="Adriaenssens E.M."/>
            <person name="Foster-Nyarko E."/>
            <person name="Jarju S."/>
            <person name="Secka A."/>
            <person name="Antonio M."/>
            <person name="Oren A."/>
            <person name="Chaudhuri R.R."/>
            <person name="La Ragione R."/>
            <person name="Hildebrand F."/>
            <person name="Pallen M.J."/>
        </authorList>
    </citation>
    <scope>NUCLEOTIDE SEQUENCE</scope>
    <source>
        <strain evidence="1">E3-2379</strain>
    </source>
</reference>
<dbReference type="InterPro" id="IPR041492">
    <property type="entry name" value="HAD_2"/>
</dbReference>
<dbReference type="EMBL" id="JADIML010000169">
    <property type="protein sequence ID" value="MBO8463522.1"/>
    <property type="molecule type" value="Genomic_DNA"/>
</dbReference>
<comment type="caution">
    <text evidence="1">The sequence shown here is derived from an EMBL/GenBank/DDBJ whole genome shotgun (WGS) entry which is preliminary data.</text>
</comment>
<name>A0A9D9I0F1_9FIRM</name>
<organism evidence="1 2">
    <name type="scientific">Candidatus Scybalomonas excrementavium</name>
    <dbReference type="NCBI Taxonomy" id="2840943"/>
    <lineage>
        <taxon>Bacteria</taxon>
        <taxon>Bacillati</taxon>
        <taxon>Bacillota</taxon>
        <taxon>Clostridia</taxon>
        <taxon>Lachnospirales</taxon>
        <taxon>Lachnospiraceae</taxon>
        <taxon>Lachnospiraceae incertae sedis</taxon>
        <taxon>Candidatus Scybalomonas</taxon>
    </lineage>
</organism>
<dbReference type="SUPFAM" id="SSF56784">
    <property type="entry name" value="HAD-like"/>
    <property type="match status" value="1"/>
</dbReference>
<proteinExistence type="predicted"/>